<proteinExistence type="predicted"/>
<feature type="transmembrane region" description="Helical" evidence="1">
    <location>
        <begin position="61"/>
        <end position="82"/>
    </location>
</feature>
<gene>
    <name evidence="2" type="ORF">DL762_001877</name>
</gene>
<dbReference type="EMBL" id="QJNS01000034">
    <property type="protein sequence ID" value="RYO91939.1"/>
    <property type="molecule type" value="Genomic_DNA"/>
</dbReference>
<evidence type="ECO:0000256" key="1">
    <source>
        <dbReference type="SAM" id="Phobius"/>
    </source>
</evidence>
<keyword evidence="1" id="KW-0472">Membrane</keyword>
<name>A0ABY0HHG9_9PEZI</name>
<organism evidence="2 3">
    <name type="scientific">Monosporascus cannonballus</name>
    <dbReference type="NCBI Taxonomy" id="155416"/>
    <lineage>
        <taxon>Eukaryota</taxon>
        <taxon>Fungi</taxon>
        <taxon>Dikarya</taxon>
        <taxon>Ascomycota</taxon>
        <taxon>Pezizomycotina</taxon>
        <taxon>Sordariomycetes</taxon>
        <taxon>Xylariomycetidae</taxon>
        <taxon>Xylariales</taxon>
        <taxon>Xylariales incertae sedis</taxon>
        <taxon>Monosporascus</taxon>
    </lineage>
</organism>
<accession>A0ABY0HHG9</accession>
<keyword evidence="1" id="KW-0812">Transmembrane</keyword>
<protein>
    <submittedName>
        <fullName evidence="2">Uncharacterized protein</fullName>
    </submittedName>
</protein>
<sequence length="89" mass="9755">MTVMLAVRAASRAASRSEARNMSSLRTFARSFEPHPTPMPATGPLHKGDWGRIVKTRAQQAAFYFPGLAVLLGWPLAASYVLNEHVGQF</sequence>
<evidence type="ECO:0000313" key="2">
    <source>
        <dbReference type="EMBL" id="RYO91939.1"/>
    </source>
</evidence>
<keyword evidence="3" id="KW-1185">Reference proteome</keyword>
<keyword evidence="1" id="KW-1133">Transmembrane helix</keyword>
<reference evidence="2 3" key="1">
    <citation type="submission" date="2018-06" db="EMBL/GenBank/DDBJ databases">
        <title>Complete Genomes of Monosporascus.</title>
        <authorList>
            <person name="Robinson A.J."/>
            <person name="Natvig D.O."/>
        </authorList>
    </citation>
    <scope>NUCLEOTIDE SEQUENCE [LARGE SCALE GENOMIC DNA]</scope>
    <source>
        <strain evidence="2 3">CBS 609.92</strain>
    </source>
</reference>
<comment type="caution">
    <text evidence="2">The sequence shown here is derived from an EMBL/GenBank/DDBJ whole genome shotgun (WGS) entry which is preliminary data.</text>
</comment>
<evidence type="ECO:0000313" key="3">
    <source>
        <dbReference type="Proteomes" id="UP000294003"/>
    </source>
</evidence>
<dbReference type="Proteomes" id="UP000294003">
    <property type="component" value="Unassembled WGS sequence"/>
</dbReference>